<organism evidence="2 3">
    <name type="scientific">Niabella pedocola</name>
    <dbReference type="NCBI Taxonomy" id="1752077"/>
    <lineage>
        <taxon>Bacteria</taxon>
        <taxon>Pseudomonadati</taxon>
        <taxon>Bacteroidota</taxon>
        <taxon>Chitinophagia</taxon>
        <taxon>Chitinophagales</taxon>
        <taxon>Chitinophagaceae</taxon>
        <taxon>Niabella</taxon>
    </lineage>
</organism>
<dbReference type="EMBL" id="JAJNEC010000005">
    <property type="protein sequence ID" value="MCD2424109.1"/>
    <property type="molecule type" value="Genomic_DNA"/>
</dbReference>
<reference evidence="2 3" key="1">
    <citation type="submission" date="2021-11" db="EMBL/GenBank/DDBJ databases">
        <title>Genomic of Niabella pedocola.</title>
        <authorList>
            <person name="Wu T."/>
        </authorList>
    </citation>
    <scope>NUCLEOTIDE SEQUENCE [LARGE SCALE GENOMIC DNA]</scope>
    <source>
        <strain evidence="2 3">JCM 31011</strain>
    </source>
</reference>
<dbReference type="Proteomes" id="UP001199816">
    <property type="component" value="Unassembled WGS sequence"/>
</dbReference>
<sequence>MNQSRRSFLKSSSAAAAAGLFFPYGDMTTKPERLKEPAKAGFRLMILATNWGFNGSTEAFCAAAKKEGYDGIEVWWPGEAAQQQELFDALKKHQLEVGFLCGGYQPVWKEHLNSFKKTAAAAAGNPAQKPVYINCHSGRDHFSYEENKAFIDFTSELSAKTGITICHETHRSRMLFAAHVARQFIEKNPSLKLTLDISHWCNVHESMLGDQQETVALALAKAEHIHARIGHAEGPQVNDPRAPEWQAVVKQHFDWWDVIAARKRKQGETMTVLTEFGPPTYMPVLPYTQQPVADQWAINVHMMKTLRTRYQ</sequence>
<dbReference type="RefSeq" id="WP_231005364.1">
    <property type="nucleotide sequence ID" value="NZ_JAJNEC010000005.1"/>
</dbReference>
<dbReference type="InterPro" id="IPR036237">
    <property type="entry name" value="Xyl_isomerase-like_sf"/>
</dbReference>
<dbReference type="PROSITE" id="PS51318">
    <property type="entry name" value="TAT"/>
    <property type="match status" value="1"/>
</dbReference>
<feature type="domain" description="Xylose isomerase-like TIM barrel" evidence="1">
    <location>
        <begin position="62"/>
        <end position="227"/>
    </location>
</feature>
<evidence type="ECO:0000313" key="2">
    <source>
        <dbReference type="EMBL" id="MCD2424109.1"/>
    </source>
</evidence>
<dbReference type="NCBIfam" id="TIGR01409">
    <property type="entry name" value="TAT_signal_seq"/>
    <property type="match status" value="1"/>
</dbReference>
<gene>
    <name evidence="2" type="ORF">LQ567_15120</name>
</gene>
<dbReference type="Pfam" id="PF10518">
    <property type="entry name" value="TAT_signal"/>
    <property type="match status" value="1"/>
</dbReference>
<dbReference type="Gene3D" id="3.20.20.150">
    <property type="entry name" value="Divalent-metal-dependent TIM barrel enzymes"/>
    <property type="match status" value="1"/>
</dbReference>
<dbReference type="InterPro" id="IPR019546">
    <property type="entry name" value="TAT_signal_bac_arc"/>
</dbReference>
<keyword evidence="3" id="KW-1185">Reference proteome</keyword>
<accession>A0ABS8PSQ7</accession>
<evidence type="ECO:0000259" key="1">
    <source>
        <dbReference type="Pfam" id="PF01261"/>
    </source>
</evidence>
<comment type="caution">
    <text evidence="2">The sequence shown here is derived from an EMBL/GenBank/DDBJ whole genome shotgun (WGS) entry which is preliminary data.</text>
</comment>
<dbReference type="InterPro" id="IPR013022">
    <property type="entry name" value="Xyl_isomerase-like_TIM-brl"/>
</dbReference>
<dbReference type="Pfam" id="PF01261">
    <property type="entry name" value="AP_endonuc_2"/>
    <property type="match status" value="1"/>
</dbReference>
<protein>
    <submittedName>
        <fullName evidence="2">TIM barrel protein</fullName>
    </submittedName>
</protein>
<evidence type="ECO:0000313" key="3">
    <source>
        <dbReference type="Proteomes" id="UP001199816"/>
    </source>
</evidence>
<name>A0ABS8PSQ7_9BACT</name>
<proteinExistence type="predicted"/>
<dbReference type="SUPFAM" id="SSF51658">
    <property type="entry name" value="Xylose isomerase-like"/>
    <property type="match status" value="1"/>
</dbReference>
<dbReference type="InterPro" id="IPR006311">
    <property type="entry name" value="TAT_signal"/>
</dbReference>